<dbReference type="InterPro" id="IPR037523">
    <property type="entry name" value="VOC_core"/>
</dbReference>
<evidence type="ECO:0000313" key="2">
    <source>
        <dbReference type="EMBL" id="KTD87310.1"/>
    </source>
</evidence>
<feature type="domain" description="VOC" evidence="1">
    <location>
        <begin position="159"/>
        <end position="285"/>
    </location>
</feature>
<evidence type="ECO:0000259" key="1">
    <source>
        <dbReference type="PROSITE" id="PS51819"/>
    </source>
</evidence>
<dbReference type="InterPro" id="IPR029068">
    <property type="entry name" value="Glyas_Bleomycin-R_OHBP_Dase"/>
</dbReference>
<protein>
    <submittedName>
        <fullName evidence="2">Ring-cleaving dioxygenase</fullName>
    </submittedName>
</protein>
<dbReference type="PROSITE" id="PS51819">
    <property type="entry name" value="VOC"/>
    <property type="match status" value="2"/>
</dbReference>
<dbReference type="InterPro" id="IPR004360">
    <property type="entry name" value="Glyas_Fos-R_dOase_dom"/>
</dbReference>
<feature type="domain" description="VOC" evidence="1">
    <location>
        <begin position="8"/>
        <end position="134"/>
    </location>
</feature>
<gene>
    <name evidence="2" type="ORF">UQ64_10800</name>
</gene>
<sequence>MKQQPINGQHHVSMITKDAKQNLWFYTEVLGLRLVKKTVNQDDPSMYHLFYGNRNGAPGTEVSFFEMPNAGQTRKGTNSISSFSLLVPSDEALSYWASRLDSFEVPHEAIVRIGERKALTFYDRDELTVHLVSAEKDNGIELVEPWITEDIPPKYAIVGLGPVELTVREASQTKAVLEDILGYTQVRTEPSMGDPKVMVDIYETGKGGLYTELQVKEVNDKDRERPGKGSIHHVAIRVKDVEELTEWAAKITAAGFKNTGVIDRYYFHSLYFRDSNHILFELATDGPGFEIDESFDALGDNLTLPSFLEERREEIESKLHPIR</sequence>
<evidence type="ECO:0000313" key="3">
    <source>
        <dbReference type="Proteomes" id="UP000054709"/>
    </source>
</evidence>
<name>A0A0W1B141_9BACL</name>
<dbReference type="GO" id="GO:0051213">
    <property type="term" value="F:dioxygenase activity"/>
    <property type="evidence" value="ECO:0007669"/>
    <property type="project" value="UniProtKB-KW"/>
</dbReference>
<organism evidence="2 3">
    <name type="scientific">Paenibacillus etheri</name>
    <dbReference type="NCBI Taxonomy" id="1306852"/>
    <lineage>
        <taxon>Bacteria</taxon>
        <taxon>Bacillati</taxon>
        <taxon>Bacillota</taxon>
        <taxon>Bacilli</taxon>
        <taxon>Bacillales</taxon>
        <taxon>Paenibacillaceae</taxon>
        <taxon>Paenibacillus</taxon>
    </lineage>
</organism>
<proteinExistence type="predicted"/>
<comment type="caution">
    <text evidence="2">The sequence shown here is derived from an EMBL/GenBank/DDBJ whole genome shotgun (WGS) entry which is preliminary data.</text>
</comment>
<keyword evidence="3" id="KW-1185">Reference proteome</keyword>
<dbReference type="SUPFAM" id="SSF54593">
    <property type="entry name" value="Glyoxalase/Bleomycin resistance protein/Dihydroxybiphenyl dioxygenase"/>
    <property type="match status" value="1"/>
</dbReference>
<dbReference type="Pfam" id="PF00903">
    <property type="entry name" value="Glyoxalase"/>
    <property type="match status" value="2"/>
</dbReference>
<dbReference type="AlphaFoldDB" id="A0A0W1B141"/>
<dbReference type="PANTHER" id="PTHR36110:SF4">
    <property type="entry name" value="RING-CLEAVING DIOXYGENASE MHQA-RELATED"/>
    <property type="match status" value="1"/>
</dbReference>
<dbReference type="CDD" id="cd08347">
    <property type="entry name" value="PcpA_C_like"/>
    <property type="match status" value="1"/>
</dbReference>
<dbReference type="OrthoDB" id="9785698at2"/>
<dbReference type="Gene3D" id="3.10.180.10">
    <property type="entry name" value="2,3-Dihydroxybiphenyl 1,2-Dioxygenase, domain 1"/>
    <property type="match status" value="2"/>
</dbReference>
<reference evidence="2 3" key="1">
    <citation type="journal article" date="2015" name="Int. Biodeterior. Biodegradation">
        <title>Physiological and genetic screening methods for the isolation of methyl tert-butyl ether-degrading bacteria for bioremediation purposes.</title>
        <authorList>
            <person name="Guisado I.M."/>
            <person name="Purswani J."/>
            <person name="Gonzalez Lopez J."/>
            <person name="Pozo C."/>
        </authorList>
    </citation>
    <scope>NUCLEOTIDE SEQUENCE [LARGE SCALE GENOMIC DNA]</scope>
    <source>
        <strain evidence="2 3">SH7</strain>
    </source>
</reference>
<keyword evidence="2" id="KW-0223">Dioxygenase</keyword>
<dbReference type="PANTHER" id="PTHR36110">
    <property type="entry name" value="RING-CLEAVING DIOXYGENASE MHQE-RELATED"/>
    <property type="match status" value="1"/>
</dbReference>
<dbReference type="EMBL" id="LCZJ02000018">
    <property type="protein sequence ID" value="KTD87310.1"/>
    <property type="molecule type" value="Genomic_DNA"/>
</dbReference>
<dbReference type="RefSeq" id="WP_060622835.1">
    <property type="nucleotide sequence ID" value="NZ_LCZJ02000018.1"/>
</dbReference>
<dbReference type="Proteomes" id="UP000054709">
    <property type="component" value="Unassembled WGS sequence"/>
</dbReference>
<keyword evidence="2" id="KW-0560">Oxidoreductase</keyword>
<accession>A0A0W1B141</accession>
<dbReference type="InterPro" id="IPR052537">
    <property type="entry name" value="Extradiol_RC_dioxygenase"/>
</dbReference>